<evidence type="ECO:0000313" key="7">
    <source>
        <dbReference type="Proteomes" id="UP000755585"/>
    </source>
</evidence>
<dbReference type="PROSITE" id="PS50022">
    <property type="entry name" value="FA58C_3"/>
    <property type="match status" value="1"/>
</dbReference>
<evidence type="ECO:0000256" key="3">
    <source>
        <dbReference type="SAM" id="MobiDB-lite"/>
    </source>
</evidence>
<evidence type="ECO:0000256" key="1">
    <source>
        <dbReference type="ARBA" id="ARBA00022801"/>
    </source>
</evidence>
<keyword evidence="7" id="KW-1185">Reference proteome</keyword>
<dbReference type="InterPro" id="IPR015943">
    <property type="entry name" value="WD40/YVTN_repeat-like_dom_sf"/>
</dbReference>
<dbReference type="RefSeq" id="WP_209694499.1">
    <property type="nucleotide sequence ID" value="NZ_BAAAVU010000013.1"/>
</dbReference>
<evidence type="ECO:0000256" key="2">
    <source>
        <dbReference type="ARBA" id="ARBA00023026"/>
    </source>
</evidence>
<dbReference type="InterPro" id="IPR000421">
    <property type="entry name" value="FA58C"/>
</dbReference>
<gene>
    <name evidence="6" type="ORF">JOF29_002699</name>
</gene>
<comment type="caution">
    <text evidence="6">The sequence shown here is derived from an EMBL/GenBank/DDBJ whole genome shotgun (WGS) entry which is preliminary data.</text>
</comment>
<dbReference type="Proteomes" id="UP000755585">
    <property type="component" value="Unassembled WGS sequence"/>
</dbReference>
<dbReference type="InterPro" id="IPR017850">
    <property type="entry name" value="Alkaline_phosphatase_core_sf"/>
</dbReference>
<dbReference type="InterPro" id="IPR051200">
    <property type="entry name" value="Host-pathogen_enzymatic-act"/>
</dbReference>
<evidence type="ECO:0000256" key="4">
    <source>
        <dbReference type="SAM" id="SignalP"/>
    </source>
</evidence>
<evidence type="ECO:0000259" key="5">
    <source>
        <dbReference type="PROSITE" id="PS50022"/>
    </source>
</evidence>
<dbReference type="SUPFAM" id="SSF49785">
    <property type="entry name" value="Galactose-binding domain-like"/>
    <property type="match status" value="1"/>
</dbReference>
<accession>A0ABS4UIY4</accession>
<name>A0ABS4UIY4_9ACTN</name>
<sequence>MRVTRQRRERARAVRRSRLKGRIPLLATTALAVAAAGTSAFAQTSQFGFEQVGQTTDRGQVVSDDQYIKPIGQRLVIPYGKIMSSSVSPDGTHLAASLTDGGQVLAIVDLKSYKVQQYVGNNAQSDLRISGGDVGQEGPTYSPDGSQLWLGRTNGYTRFTVKPDGSLSDPTNIGIAAQGSKHALSAGLVFSDDGKTVYVDVNGQNRVIALDAATGAVQQSWPVGIAPRGMARVGDKVYVSNEGGRQAKPMPGSLLDQVSAVTASGGNPPDEAAVNLKDRDPSTKWLASQLTGWVTYELAKPAAVVHYSLTSANDSPGRDPKDFTLQGSNDGGSWTDLDKRTGQRFDSRYSTNSYTFTNTTAYRYYRLSVTANYGDPLLQLSGWDISDSTAPAETTMNSYGTAVPADPFTGSSTTGTVSVVDLANPTAAAASIVVGLHPTSVYAKNGAVFVTNTATDNVSVIDASKGKVVQTIATQPWPEASAGYEPTAVNLTDDGHLLVTLGRANAIAVYRYKSPLEPVSYIGLLPTDYFPSAITTAGDNVVVSNTRGVDARRDTTAAGHSTHDTTSSLTKFQLPDDQAIRKYTKTVFDQNGWTKGSAQVATDKGHRNPVPVPAKLGAPSTIKHVFLIVKENRTYDQVYGDIPAGNGNPALTQYGENVTPNQHALAKQFGLYDNTYDIGTNSAEGHSWLMQADNPEYTESTAGEYQRSYDSYNDVLGHQKSGFIWTGAEAAGKTARDFGEYQMQQNNKPSSANWQNLYCDTKTMAANPAQNTAYPMYSNVDIPSLSSISVHGYPGGDLSIPDIYRYEIWKRDFERNGPANLNMFWFPNDHTGGPTTGPAQVADNDLAVGKVVDTISHSKYWKDSAIFVVEDDSQAGVDHVDGHRAPIQIISPWAQHGAVDSRYYTQITMIRTIEQILGIHPMNQKDSAATPMRTAFTNKPDYTPFTALPNRTPLTQGLSTLPSCGADTPAAQDPNAAPAPTGKVPAAEQAVAAKWEAWKLAQPFTGPSAKVDSAHPEQMNRFSWYEAHGFAKPYPGDTKLYTPGEVPGAYIPGSDSDG</sequence>
<protein>
    <recommendedName>
        <fullName evidence="5">F5/8 type C domain-containing protein</fullName>
    </recommendedName>
</protein>
<dbReference type="Pfam" id="PF04185">
    <property type="entry name" value="Phosphoesterase"/>
    <property type="match status" value="1"/>
</dbReference>
<dbReference type="Gene3D" id="2.130.10.10">
    <property type="entry name" value="YVTN repeat-like/Quinoprotein amine dehydrogenase"/>
    <property type="match status" value="2"/>
</dbReference>
<keyword evidence="4" id="KW-0732">Signal</keyword>
<keyword evidence="1" id="KW-0378">Hydrolase</keyword>
<dbReference type="Gene3D" id="2.60.120.260">
    <property type="entry name" value="Galactose-binding domain-like"/>
    <property type="match status" value="1"/>
</dbReference>
<dbReference type="InterPro" id="IPR008979">
    <property type="entry name" value="Galactose-bd-like_sf"/>
</dbReference>
<dbReference type="Gene3D" id="3.40.720.10">
    <property type="entry name" value="Alkaline Phosphatase, subunit A"/>
    <property type="match status" value="2"/>
</dbReference>
<organism evidence="6 7">
    <name type="scientific">Kribbella aluminosa</name>
    <dbReference type="NCBI Taxonomy" id="416017"/>
    <lineage>
        <taxon>Bacteria</taxon>
        <taxon>Bacillati</taxon>
        <taxon>Actinomycetota</taxon>
        <taxon>Actinomycetes</taxon>
        <taxon>Propionibacteriales</taxon>
        <taxon>Kribbellaceae</taxon>
        <taxon>Kribbella</taxon>
    </lineage>
</organism>
<feature type="signal peptide" evidence="4">
    <location>
        <begin position="1"/>
        <end position="42"/>
    </location>
</feature>
<feature type="region of interest" description="Disordered" evidence="3">
    <location>
        <begin position="311"/>
        <end position="339"/>
    </location>
</feature>
<dbReference type="InterPro" id="IPR007312">
    <property type="entry name" value="Phosphoesterase"/>
</dbReference>
<dbReference type="EMBL" id="JAGINT010000001">
    <property type="protein sequence ID" value="MBP2351616.1"/>
    <property type="molecule type" value="Genomic_DNA"/>
</dbReference>
<dbReference type="SUPFAM" id="SSF69322">
    <property type="entry name" value="Tricorn protease domain 2"/>
    <property type="match status" value="1"/>
</dbReference>
<dbReference type="PANTHER" id="PTHR47197:SF3">
    <property type="entry name" value="DIHYDRO-HEME D1 DEHYDROGENASE"/>
    <property type="match status" value="1"/>
</dbReference>
<feature type="domain" description="F5/8 type C" evidence="5">
    <location>
        <begin position="238"/>
        <end position="373"/>
    </location>
</feature>
<feature type="chain" id="PRO_5046110839" description="F5/8 type C domain-containing protein" evidence="4">
    <location>
        <begin position="43"/>
        <end position="1058"/>
    </location>
</feature>
<dbReference type="Pfam" id="PF00754">
    <property type="entry name" value="F5_F8_type_C"/>
    <property type="match status" value="1"/>
</dbReference>
<reference evidence="6 7" key="1">
    <citation type="submission" date="2021-03" db="EMBL/GenBank/DDBJ databases">
        <title>Sequencing the genomes of 1000 actinobacteria strains.</title>
        <authorList>
            <person name="Klenk H.-P."/>
        </authorList>
    </citation>
    <scope>NUCLEOTIDE SEQUENCE [LARGE SCALE GENOMIC DNA]</scope>
    <source>
        <strain evidence="6 7">DSM 18824</strain>
    </source>
</reference>
<dbReference type="PANTHER" id="PTHR47197">
    <property type="entry name" value="PROTEIN NIRF"/>
    <property type="match status" value="1"/>
</dbReference>
<proteinExistence type="predicted"/>
<keyword evidence="2" id="KW-0843">Virulence</keyword>
<evidence type="ECO:0000313" key="6">
    <source>
        <dbReference type="EMBL" id="MBP2351616.1"/>
    </source>
</evidence>